<proteinExistence type="predicted"/>
<reference evidence="1 2" key="1">
    <citation type="submission" date="2014-06" db="EMBL/GenBank/DDBJ databases">
        <title>Genome evolution of avian class.</title>
        <authorList>
            <person name="Zhang G."/>
            <person name="Li C."/>
        </authorList>
    </citation>
    <scope>NUCLEOTIDE SEQUENCE [LARGE SCALE GENOMIC DNA]</scope>
    <source>
        <strain evidence="1">BGI_N309</strain>
    </source>
</reference>
<dbReference type="InterPro" id="IPR038953">
    <property type="entry name" value="APOBEC4"/>
</dbReference>
<dbReference type="AlphaFoldDB" id="A0A099Z1L5"/>
<dbReference type="Pfam" id="PF18775">
    <property type="entry name" value="APOBEC4"/>
    <property type="match status" value="1"/>
</dbReference>
<gene>
    <name evidence="1" type="ORF">N309_11508</name>
</gene>
<protein>
    <submittedName>
        <fullName evidence="1">Putative C-&gt;U-editing enzyme APOBEC-4</fullName>
    </submittedName>
</protein>
<name>A0A099Z1L5_TINGU</name>
<dbReference type="Proteomes" id="UP000053641">
    <property type="component" value="Unassembled WGS sequence"/>
</dbReference>
<feature type="non-terminal residue" evidence="1">
    <location>
        <position position="129"/>
    </location>
</feature>
<sequence>MLFEAGGYLDAVTYTYEDIGYIILYSNYSPCNEADHCCLSKIYSFLTKYPQVTLCIYFSKLYHIENSLPTAVWNHEVLKSLSSLWPHVTLHPLCGGIWHYLLCNFVHGIPGSTLYHPALPSRTLGDQPN</sequence>
<dbReference type="PANTHER" id="PTHR35672:SF1">
    <property type="entry name" value="C-U-EDITING ENZYME APOBEC-4-RELATED"/>
    <property type="match status" value="1"/>
</dbReference>
<dbReference type="EMBL" id="KL889006">
    <property type="protein sequence ID" value="KGL76374.1"/>
    <property type="molecule type" value="Genomic_DNA"/>
</dbReference>
<evidence type="ECO:0000313" key="1">
    <source>
        <dbReference type="EMBL" id="KGL76374.1"/>
    </source>
</evidence>
<dbReference type="STRING" id="94827.A0A099Z1L5"/>
<dbReference type="PANTHER" id="PTHR35672">
    <property type="entry name" value="C-U-EDITING ENZYME APOBEC-4-RELATED"/>
    <property type="match status" value="1"/>
</dbReference>
<evidence type="ECO:0000313" key="2">
    <source>
        <dbReference type="Proteomes" id="UP000053641"/>
    </source>
</evidence>
<dbReference type="Gene3D" id="3.40.140.10">
    <property type="entry name" value="Cytidine Deaminase, domain 2"/>
    <property type="match status" value="1"/>
</dbReference>
<organism evidence="1 2">
    <name type="scientific">Tinamus guttatus</name>
    <name type="common">White-throated tinamou</name>
    <dbReference type="NCBI Taxonomy" id="94827"/>
    <lineage>
        <taxon>Eukaryota</taxon>
        <taxon>Metazoa</taxon>
        <taxon>Chordata</taxon>
        <taxon>Craniata</taxon>
        <taxon>Vertebrata</taxon>
        <taxon>Euteleostomi</taxon>
        <taxon>Archelosauria</taxon>
        <taxon>Archosauria</taxon>
        <taxon>Dinosauria</taxon>
        <taxon>Saurischia</taxon>
        <taxon>Theropoda</taxon>
        <taxon>Coelurosauria</taxon>
        <taxon>Aves</taxon>
        <taxon>Palaeognathae</taxon>
        <taxon>Tinamiformes</taxon>
        <taxon>Tinamidae</taxon>
        <taxon>Tinamus</taxon>
    </lineage>
</organism>
<accession>A0A099Z1L5</accession>
<keyword evidence="2" id="KW-1185">Reference proteome</keyword>